<feature type="region of interest" description="Disordered" evidence="1">
    <location>
        <begin position="27"/>
        <end position="90"/>
    </location>
</feature>
<dbReference type="Proteomes" id="UP000031599">
    <property type="component" value="Unassembled WGS sequence"/>
</dbReference>
<evidence type="ECO:0000256" key="1">
    <source>
        <dbReference type="SAM" id="MobiDB-lite"/>
    </source>
</evidence>
<sequence>MAATDRNFKRLALALALSNATACMDEGGLHVAQPDPPNPPDEAAGDWGSDGDEAPADEGLPPGLDEDGGLDDGSLDDGGESDGGESDGGESQDALAVFIQPGATWRYTSGDQAALNWTAADYDDSAWATGPAPLGDGFEDVATSLPPGPSQLRSSFDLTDPSAVAGLLLRLRRDDGAIVWLNGGEVFRTNMPATGSDSGLTAQSKAMGIDPHQYYWAFPDPALLLAGTNVLAVSLHPHSSDDDLILDAMLRGIDPEVPPEALSFRVRTRGYDGKYGPKHVGAIWLEDANGFVRTLEVWGDTRREHLVAWRAASDDNDVDAITGSTRKLHGTHQVTWDLDRLDGTPASPGPYAIHVEYTEANSNKNAAAGPQISVQFELGAGPSVATSATNGDADNFTELLLYAP</sequence>
<gene>
    <name evidence="2" type="ORF">DB30_02681</name>
</gene>
<protein>
    <submittedName>
        <fullName evidence="2">Uncharacterized protein</fullName>
    </submittedName>
</protein>
<accession>A0A0C2DD88</accession>
<evidence type="ECO:0000313" key="3">
    <source>
        <dbReference type="Proteomes" id="UP000031599"/>
    </source>
</evidence>
<dbReference type="RefSeq" id="WP_146657782.1">
    <property type="nucleotide sequence ID" value="NZ_JMCC02000002.1"/>
</dbReference>
<feature type="compositionally biased region" description="Acidic residues" evidence="1">
    <location>
        <begin position="64"/>
        <end position="90"/>
    </location>
</feature>
<dbReference type="EMBL" id="JMCC02000002">
    <property type="protein sequence ID" value="KIG19400.1"/>
    <property type="molecule type" value="Genomic_DNA"/>
</dbReference>
<dbReference type="Pfam" id="PF10029">
    <property type="entry name" value="DUF2271"/>
    <property type="match status" value="1"/>
</dbReference>
<name>A0A0C2DD88_9BACT</name>
<evidence type="ECO:0000313" key="2">
    <source>
        <dbReference type="EMBL" id="KIG19400.1"/>
    </source>
</evidence>
<comment type="caution">
    <text evidence="2">The sequence shown here is derived from an EMBL/GenBank/DDBJ whole genome shotgun (WGS) entry which is preliminary data.</text>
</comment>
<dbReference type="Gene3D" id="2.60.120.260">
    <property type="entry name" value="Galactose-binding domain-like"/>
    <property type="match status" value="1"/>
</dbReference>
<dbReference type="AlphaFoldDB" id="A0A0C2DD88"/>
<dbReference type="InterPro" id="IPR014469">
    <property type="entry name" value="DUF2271"/>
</dbReference>
<organism evidence="2 3">
    <name type="scientific">Enhygromyxa salina</name>
    <dbReference type="NCBI Taxonomy" id="215803"/>
    <lineage>
        <taxon>Bacteria</taxon>
        <taxon>Pseudomonadati</taxon>
        <taxon>Myxococcota</taxon>
        <taxon>Polyangia</taxon>
        <taxon>Nannocystales</taxon>
        <taxon>Nannocystaceae</taxon>
        <taxon>Enhygromyxa</taxon>
    </lineage>
</organism>
<proteinExistence type="predicted"/>
<reference evidence="2 3" key="1">
    <citation type="submission" date="2014-12" db="EMBL/GenBank/DDBJ databases">
        <title>Genome assembly of Enhygromyxa salina DSM 15201.</title>
        <authorList>
            <person name="Sharma G."/>
            <person name="Subramanian S."/>
        </authorList>
    </citation>
    <scope>NUCLEOTIDE SEQUENCE [LARGE SCALE GENOMIC DNA]</scope>
    <source>
        <strain evidence="2 3">DSM 15201</strain>
    </source>
</reference>